<evidence type="ECO:0000313" key="6">
    <source>
        <dbReference type="EMBL" id="GMS94911.1"/>
    </source>
</evidence>
<name>A0AAV5TKP2_9BILA</name>
<sequence>KVYPMRWFILMTVNLLAMFNATMWVTYTSSTEATARFYCNKTSEGSHVFLWTSQISRLMATILGIMARMGMYVAGKYGIKLSDRGGCLPNLVGALIRIVSSLPMIGLDHRTGVPHT</sequence>
<evidence type="ECO:0000313" key="7">
    <source>
        <dbReference type="Proteomes" id="UP001432027"/>
    </source>
</evidence>
<evidence type="ECO:0000256" key="5">
    <source>
        <dbReference type="SAM" id="Phobius"/>
    </source>
</evidence>
<feature type="transmembrane region" description="Helical" evidence="5">
    <location>
        <begin position="7"/>
        <end position="27"/>
    </location>
</feature>
<reference evidence="6" key="1">
    <citation type="submission" date="2023-10" db="EMBL/GenBank/DDBJ databases">
        <title>Genome assembly of Pristionchus species.</title>
        <authorList>
            <person name="Yoshida K."/>
            <person name="Sommer R.J."/>
        </authorList>
    </citation>
    <scope>NUCLEOTIDE SEQUENCE</scope>
    <source>
        <strain evidence="6">RS0144</strain>
    </source>
</reference>
<comment type="caution">
    <text evidence="6">The sequence shown here is derived from an EMBL/GenBank/DDBJ whole genome shotgun (WGS) entry which is preliminary data.</text>
</comment>
<evidence type="ECO:0000256" key="2">
    <source>
        <dbReference type="ARBA" id="ARBA00022692"/>
    </source>
</evidence>
<protein>
    <recommendedName>
        <fullName evidence="8">G protein-coupled receptor</fullName>
    </recommendedName>
</protein>
<dbReference type="Proteomes" id="UP001432027">
    <property type="component" value="Unassembled WGS sequence"/>
</dbReference>
<organism evidence="6 7">
    <name type="scientific">Pristionchus entomophagus</name>
    <dbReference type="NCBI Taxonomy" id="358040"/>
    <lineage>
        <taxon>Eukaryota</taxon>
        <taxon>Metazoa</taxon>
        <taxon>Ecdysozoa</taxon>
        <taxon>Nematoda</taxon>
        <taxon>Chromadorea</taxon>
        <taxon>Rhabditida</taxon>
        <taxon>Rhabditina</taxon>
        <taxon>Diplogasteromorpha</taxon>
        <taxon>Diplogasteroidea</taxon>
        <taxon>Neodiplogasteridae</taxon>
        <taxon>Pristionchus</taxon>
    </lineage>
</organism>
<evidence type="ECO:0000256" key="3">
    <source>
        <dbReference type="ARBA" id="ARBA00022989"/>
    </source>
</evidence>
<dbReference type="InterPro" id="IPR049680">
    <property type="entry name" value="FLVCR1-2_SLC49-like"/>
</dbReference>
<dbReference type="EMBL" id="BTSX01000004">
    <property type="protein sequence ID" value="GMS94911.1"/>
    <property type="molecule type" value="Genomic_DNA"/>
</dbReference>
<dbReference type="GO" id="GO:0016020">
    <property type="term" value="C:membrane"/>
    <property type="evidence" value="ECO:0007669"/>
    <property type="project" value="UniProtKB-SubCell"/>
</dbReference>
<feature type="transmembrane region" description="Helical" evidence="5">
    <location>
        <begin position="55"/>
        <end position="74"/>
    </location>
</feature>
<evidence type="ECO:0000256" key="1">
    <source>
        <dbReference type="ARBA" id="ARBA00004141"/>
    </source>
</evidence>
<accession>A0AAV5TKP2</accession>
<keyword evidence="3 5" id="KW-1133">Transmembrane helix</keyword>
<dbReference type="PANTHER" id="PTHR10924:SF8">
    <property type="entry name" value="MFS DOMAIN-CONTAINING PROTEIN-RELATED"/>
    <property type="match status" value="1"/>
</dbReference>
<evidence type="ECO:0000256" key="4">
    <source>
        <dbReference type="ARBA" id="ARBA00023136"/>
    </source>
</evidence>
<comment type="subcellular location">
    <subcellularLocation>
        <location evidence="1">Membrane</location>
        <topology evidence="1">Multi-pass membrane protein</topology>
    </subcellularLocation>
</comment>
<dbReference type="AlphaFoldDB" id="A0AAV5TKP2"/>
<keyword evidence="7" id="KW-1185">Reference proteome</keyword>
<proteinExistence type="predicted"/>
<gene>
    <name evidence="6" type="ORF">PENTCL1PPCAC_17086</name>
</gene>
<keyword evidence="4 5" id="KW-0472">Membrane</keyword>
<feature type="non-terminal residue" evidence="6">
    <location>
        <position position="116"/>
    </location>
</feature>
<evidence type="ECO:0008006" key="8">
    <source>
        <dbReference type="Google" id="ProtNLM"/>
    </source>
</evidence>
<dbReference type="PANTHER" id="PTHR10924">
    <property type="entry name" value="MAJOR FACILITATOR SUPERFAMILY PROTEIN-RELATED"/>
    <property type="match status" value="1"/>
</dbReference>
<feature type="non-terminal residue" evidence="6">
    <location>
        <position position="1"/>
    </location>
</feature>
<keyword evidence="2 5" id="KW-0812">Transmembrane</keyword>